<dbReference type="Gene3D" id="3.40.50.720">
    <property type="entry name" value="NAD(P)-binding Rossmann-like Domain"/>
    <property type="match status" value="1"/>
</dbReference>
<protein>
    <submittedName>
        <fullName evidence="6">3-hydroxyacyl-CoA dehydrogenase family protein</fullName>
    </submittedName>
</protein>
<organism evidence="6 7">
    <name type="scientific">Streptomyces axinellae</name>
    <dbReference type="NCBI Taxonomy" id="552788"/>
    <lineage>
        <taxon>Bacteria</taxon>
        <taxon>Bacillati</taxon>
        <taxon>Actinomycetota</taxon>
        <taxon>Actinomycetes</taxon>
        <taxon>Kitasatosporales</taxon>
        <taxon>Streptomycetaceae</taxon>
        <taxon>Streptomyces</taxon>
    </lineage>
</organism>
<dbReference type="PANTHER" id="PTHR48075">
    <property type="entry name" value="3-HYDROXYACYL-COA DEHYDROGENASE FAMILY PROTEIN"/>
    <property type="match status" value="1"/>
</dbReference>
<evidence type="ECO:0000259" key="4">
    <source>
        <dbReference type="Pfam" id="PF00725"/>
    </source>
</evidence>
<feature type="domain" description="3-hydroxyacyl-CoA dehydrogenase NAD binding" evidence="5">
    <location>
        <begin position="28"/>
        <end position="215"/>
    </location>
</feature>
<comment type="similarity">
    <text evidence="2">Belongs to the 3-hydroxyacyl-CoA dehydrogenase family.</text>
</comment>
<dbReference type="PIRSF" id="PIRSF000105">
    <property type="entry name" value="HCDH"/>
    <property type="match status" value="1"/>
</dbReference>
<evidence type="ECO:0000259" key="5">
    <source>
        <dbReference type="Pfam" id="PF02737"/>
    </source>
</evidence>
<name>A0ABP6CB97_9ACTN</name>
<dbReference type="InterPro" id="IPR006108">
    <property type="entry name" value="3HC_DH_C"/>
</dbReference>
<evidence type="ECO:0000313" key="6">
    <source>
        <dbReference type="EMBL" id="GAA2604871.1"/>
    </source>
</evidence>
<comment type="pathway">
    <text evidence="1">Lipid metabolism; butanoate metabolism.</text>
</comment>
<dbReference type="Proteomes" id="UP001501447">
    <property type="component" value="Unassembled WGS sequence"/>
</dbReference>
<feature type="domain" description="3-hydroxyacyl-CoA dehydrogenase C-terminal" evidence="4">
    <location>
        <begin position="221"/>
        <end position="316"/>
    </location>
</feature>
<reference evidence="7" key="1">
    <citation type="journal article" date="2019" name="Int. J. Syst. Evol. Microbiol.">
        <title>The Global Catalogue of Microorganisms (GCM) 10K type strain sequencing project: providing services to taxonomists for standard genome sequencing and annotation.</title>
        <authorList>
            <consortium name="The Broad Institute Genomics Platform"/>
            <consortium name="The Broad Institute Genome Sequencing Center for Infectious Disease"/>
            <person name="Wu L."/>
            <person name="Ma J."/>
        </authorList>
    </citation>
    <scope>NUCLEOTIDE SEQUENCE [LARGE SCALE GENOMIC DNA]</scope>
    <source>
        <strain evidence="7">JCM 16373</strain>
    </source>
</reference>
<dbReference type="InterPro" id="IPR036291">
    <property type="entry name" value="NAD(P)-bd_dom_sf"/>
</dbReference>
<dbReference type="InterPro" id="IPR008927">
    <property type="entry name" value="6-PGluconate_DH-like_C_sf"/>
</dbReference>
<keyword evidence="7" id="KW-1185">Reference proteome</keyword>
<accession>A0ABP6CB97</accession>
<evidence type="ECO:0000256" key="1">
    <source>
        <dbReference type="ARBA" id="ARBA00005086"/>
    </source>
</evidence>
<dbReference type="InterPro" id="IPR022694">
    <property type="entry name" value="3-OHacyl-CoA_DH"/>
</dbReference>
<gene>
    <name evidence="6" type="ORF">GCM10009863_17980</name>
</gene>
<dbReference type="RefSeq" id="WP_344563970.1">
    <property type="nucleotide sequence ID" value="NZ_BAAARJ010000005.1"/>
</dbReference>
<keyword evidence="3" id="KW-0560">Oxidoreductase</keyword>
<dbReference type="Pfam" id="PF02737">
    <property type="entry name" value="3HCDH_N"/>
    <property type="match status" value="1"/>
</dbReference>
<evidence type="ECO:0000313" key="7">
    <source>
        <dbReference type="Proteomes" id="UP001501447"/>
    </source>
</evidence>
<dbReference type="PANTHER" id="PTHR48075:SF3">
    <property type="entry name" value="3-HYDROXYACYL-COA DEHYDROGENASE"/>
    <property type="match status" value="1"/>
</dbReference>
<dbReference type="EMBL" id="BAAARJ010000005">
    <property type="protein sequence ID" value="GAA2604871.1"/>
    <property type="molecule type" value="Genomic_DNA"/>
</dbReference>
<evidence type="ECO:0000256" key="2">
    <source>
        <dbReference type="ARBA" id="ARBA00009463"/>
    </source>
</evidence>
<proteinExistence type="inferred from homology"/>
<sequence>MAADEIDAAVLPAVSPAVLPADRAARPVAVLGAGTLGRRIALVFATRGGSVRIHDPSASQRAAALRYVGETLPGLIAARADAGADAGGGAGADGDAGSGAEAGEVRAVDELGAAVAGAWLVVEAVPEDLELKRRVFADLDRLCAPDTILATNSSSFASRLLLDGVTRPARVLNTHFYMPPEQPAVEVMTCGHTDRAVLDLMLAVLPEYGVHPFEARKESTGFINNRIWAAIKREALSVVAEGVATPQEIDRLIQVNGGGSGPFRAMDAVGLDVALAVEEHYAAQHPGRLPEGPRAVLRSYVERGRLGTKSGAGFYDDYGEHATQGE</sequence>
<dbReference type="Gene3D" id="1.10.1040.10">
    <property type="entry name" value="N-(1-d-carboxylethyl)-l-norvaline Dehydrogenase, domain 2"/>
    <property type="match status" value="1"/>
</dbReference>
<dbReference type="SUPFAM" id="SSF51735">
    <property type="entry name" value="NAD(P)-binding Rossmann-fold domains"/>
    <property type="match status" value="1"/>
</dbReference>
<comment type="caution">
    <text evidence="6">The sequence shown here is derived from an EMBL/GenBank/DDBJ whole genome shotgun (WGS) entry which is preliminary data.</text>
</comment>
<evidence type="ECO:0000256" key="3">
    <source>
        <dbReference type="ARBA" id="ARBA00023002"/>
    </source>
</evidence>
<dbReference type="SUPFAM" id="SSF48179">
    <property type="entry name" value="6-phosphogluconate dehydrogenase C-terminal domain-like"/>
    <property type="match status" value="1"/>
</dbReference>
<dbReference type="Pfam" id="PF00725">
    <property type="entry name" value="3HCDH"/>
    <property type="match status" value="1"/>
</dbReference>
<dbReference type="InterPro" id="IPR013328">
    <property type="entry name" value="6PGD_dom2"/>
</dbReference>
<dbReference type="InterPro" id="IPR006176">
    <property type="entry name" value="3-OHacyl-CoA_DH_NAD-bd"/>
</dbReference>